<feature type="transmembrane region" description="Helical" evidence="2">
    <location>
        <begin position="817"/>
        <end position="837"/>
    </location>
</feature>
<gene>
    <name evidence="3" type="ORF">BS47DRAFT_1368728</name>
</gene>
<feature type="compositionally biased region" description="Polar residues" evidence="1">
    <location>
        <begin position="853"/>
        <end position="868"/>
    </location>
</feature>
<feature type="region of interest" description="Disordered" evidence="1">
    <location>
        <begin position="528"/>
        <end position="710"/>
    </location>
</feature>
<feature type="compositionally biased region" description="Polar residues" evidence="1">
    <location>
        <begin position="1"/>
        <end position="15"/>
    </location>
</feature>
<protein>
    <submittedName>
        <fullName evidence="3">Uncharacterized protein</fullName>
    </submittedName>
</protein>
<feature type="region of interest" description="Disordered" evidence="1">
    <location>
        <begin position="842"/>
        <end position="880"/>
    </location>
</feature>
<feature type="compositionally biased region" description="Basic and acidic residues" evidence="1">
    <location>
        <begin position="643"/>
        <end position="685"/>
    </location>
</feature>
<sequence>MQSQSHVANLSSTASGVVEDRSTGSEHDQVVDHSPSASGVVGDGSTGPKKFAVIPAHQIHVDGFSEANSAMHAKNDPGTSSLVRLEYWTLRFSNTARHYTHVHQFNEDDNELYCYDPLPRRWDQIPDLGNYLEFNDFTRIPFPLNSQAPHWPYIVRRHDDPLLPAPADVVFISKDGYKLDPALRFRNWRDVVNPLKLPGCDILPTPPLGMIGSPQGVIEGLFPSLGRAREVCGDILQASYEYGGLAHYFMHRYIDHIASEDPLTEVPRLGFDDDMVGAVFRYPLPCNLVAIQMILSRLESRGVPIFGVEELRDRVCYDVYGTKQCRDTVLGTSNPAAVPKPHRISVEMLPHHPIIRPPVWIVKSTGPNKLRRLTNYLDEDAYLNLIQRRSRDALRFRFSGLFGVEALHHPPLQPSNYSDIPPPPTPPTVPEFSHAGPLAMSDDDDEVSTGDELEALWKQMQNDEKGVRRKGVIRQKMDESDEAFEARKAEAEGKSAAEKDAAAKYIQKARGGDLDVFHDIRKRIKLSRREKKPFDKGGGWTPEGKGTDATDEKDDDRLRVEENSRGEAEVPRRAEENAQMRVEEHSQGDAEAPRHEEGAQILPPENDHRAEGACQSAEENRQPTEEENHQPTEEENYQSMDGGNHRPVEEENHRPTEDENHRSIEEENHRPMEEENRRSADKDAPGGEGLTAQNVSEVGDDEKDHNDDSADKAADELAKMAVGNHALAHPQVTSQGSPVGCMTVDDRLPENLLGLLGDILVHMSVPNMVLMISNPALATSLLALVTSLLTLMTSIPAFVTTLLALGTIPHALMVSPLTLAISLVLAISLILAISLVLTTSPSLSRPPHDTQSDRPSPSIPRTSQSRQPPTGPRGFRMRSEVAVDNDWRARTVGSSRGPSGMMGSRDMPWAAPEGARMGGGMAQMYESIRDRQPQSHPAWQRVIFAHPIDIIALVPMTPSPVTFLNPAANAVAVDTWLEDINAFGVQFRAKAPPGCNRQYFEGLTLMDPEAASAAHVLNLDLGYINQAYAYKSQFFPEILSFAPPAYRKAMAAHHFFNSERFPPVLATPSERCPRLLNSARRRPMNMVSFSLDWAEMQGTIHPILSSNLHYHYLLTLMHAQVHRQGKKDIRVNIWPTDGPYDEILHILACLAHDVYGSSATQPLLDETFGFPHAALHSILPRRGFRVTRKTTTMLFSVPFHLEWRVSERKFSVSPLALTPRRVLQVVIFISGSSLLQYGGYEIKDSDCKEAHSAATTCSSRHTHELQYWKQWRQWSGYPTKRRTTSNSATQEKPLPTTSQPSGSHATSPNPSRTSLTRLVVEIPSWRVLTAPYTSNEISNKPTSASSPFGYLSASSSACTPIADFDSNDEDFGTPFGHDLEDGQASVTQGDDGFYATGDSFFDSINAGGVPAYHGPKSFSCDTDERNQHEVSSPGLLDIQSPPYYDHVIPNHRDTPIHSPHPDSPDTPILDITDGTHDDFPLSDDDSDDLVPLKLSEEPSSGEDDEDLKGGPFTILEVEKIKAEYAAFDKRIAGLAREMGRSVNSIQKIGGRVSQVVNPRKTTAWNVFQSSYPTNPDKSVSQSDYTKNTVRPAYDELVKKYGGERSEDWAAESTRMVKEYTETREAITGDIAKHGGEVAKIIASHKRAWQKDFRVLASFGVHCELTVLADNACSPAAHAQNGQLFGTVEMESYYKSRRDFKSHVGDIYTFILSAKAGVREVEEHKARTLRHEREEAFKNPNKAKGKVSKMLIQLFEPFIRWTTFPWRKLPQRLLSHNLRIDGVLPLSHFRLLGSLSIDHYNVSEIQAMYNALENGQLKVSECTHEESNSGETALITDSGGQVLMTVASALEMIGAKKKLDSQRAAEQVVVRAQAVDKRIDGEDSGGDSDGHSGNGPPVRNPSHTVMVNLDRIATQGLGKRPQKGGDDINQPCKMKRLQVKSTEFIDDLDETPTAGPSHLHMQAMSSHHNDVQQHSALSIDSGATVGVPLQHTTGVPVVPTFNPHDPFSMMDDVLIPNGDDMSFPLLDPLLFQGPEFEALVAQYQSRYEVDRFY</sequence>
<dbReference type="EMBL" id="MU129217">
    <property type="protein sequence ID" value="KAF9504518.1"/>
    <property type="molecule type" value="Genomic_DNA"/>
</dbReference>
<feature type="region of interest" description="Disordered" evidence="1">
    <location>
        <begin position="1874"/>
        <end position="1902"/>
    </location>
</feature>
<accession>A0A9P6DMV7</accession>
<feature type="region of interest" description="Disordered" evidence="1">
    <location>
        <begin position="416"/>
        <end position="447"/>
    </location>
</feature>
<keyword evidence="2" id="KW-1133">Transmembrane helix</keyword>
<dbReference type="Proteomes" id="UP000886523">
    <property type="component" value="Unassembled WGS sequence"/>
</dbReference>
<evidence type="ECO:0000313" key="3">
    <source>
        <dbReference type="EMBL" id="KAF9504518.1"/>
    </source>
</evidence>
<feature type="compositionally biased region" description="Basic and acidic residues" evidence="1">
    <location>
        <begin position="18"/>
        <end position="31"/>
    </location>
</feature>
<evidence type="ECO:0000313" key="4">
    <source>
        <dbReference type="Proteomes" id="UP000886523"/>
    </source>
</evidence>
<keyword evidence="2" id="KW-0472">Membrane</keyword>
<proteinExistence type="predicted"/>
<feature type="region of interest" description="Disordered" evidence="1">
    <location>
        <begin position="1278"/>
        <end position="1315"/>
    </location>
</feature>
<feature type="region of interest" description="Disordered" evidence="1">
    <location>
        <begin position="1415"/>
        <end position="1509"/>
    </location>
</feature>
<keyword evidence="4" id="KW-1185">Reference proteome</keyword>
<feature type="transmembrane region" description="Helical" evidence="2">
    <location>
        <begin position="781"/>
        <end position="805"/>
    </location>
</feature>
<comment type="caution">
    <text evidence="3">The sequence shown here is derived from an EMBL/GenBank/DDBJ whole genome shotgun (WGS) entry which is preliminary data.</text>
</comment>
<evidence type="ECO:0000256" key="2">
    <source>
        <dbReference type="SAM" id="Phobius"/>
    </source>
</evidence>
<name>A0A9P6DMV7_9AGAM</name>
<feature type="region of interest" description="Disordered" evidence="1">
    <location>
        <begin position="1"/>
        <end position="44"/>
    </location>
</feature>
<evidence type="ECO:0000256" key="1">
    <source>
        <dbReference type="SAM" id="MobiDB-lite"/>
    </source>
</evidence>
<feature type="compositionally biased region" description="Basic and acidic residues" evidence="1">
    <location>
        <begin position="545"/>
        <end position="598"/>
    </location>
</feature>
<organism evidence="3 4">
    <name type="scientific">Hydnum rufescens UP504</name>
    <dbReference type="NCBI Taxonomy" id="1448309"/>
    <lineage>
        <taxon>Eukaryota</taxon>
        <taxon>Fungi</taxon>
        <taxon>Dikarya</taxon>
        <taxon>Basidiomycota</taxon>
        <taxon>Agaricomycotina</taxon>
        <taxon>Agaricomycetes</taxon>
        <taxon>Cantharellales</taxon>
        <taxon>Hydnaceae</taxon>
        <taxon>Hydnum</taxon>
    </lineage>
</organism>
<reference evidence="3" key="1">
    <citation type="journal article" date="2020" name="Nat. Commun.">
        <title>Large-scale genome sequencing of mycorrhizal fungi provides insights into the early evolution of symbiotic traits.</title>
        <authorList>
            <person name="Miyauchi S."/>
            <person name="Kiss E."/>
            <person name="Kuo A."/>
            <person name="Drula E."/>
            <person name="Kohler A."/>
            <person name="Sanchez-Garcia M."/>
            <person name="Morin E."/>
            <person name="Andreopoulos B."/>
            <person name="Barry K.W."/>
            <person name="Bonito G."/>
            <person name="Buee M."/>
            <person name="Carver A."/>
            <person name="Chen C."/>
            <person name="Cichocki N."/>
            <person name="Clum A."/>
            <person name="Culley D."/>
            <person name="Crous P.W."/>
            <person name="Fauchery L."/>
            <person name="Girlanda M."/>
            <person name="Hayes R.D."/>
            <person name="Keri Z."/>
            <person name="LaButti K."/>
            <person name="Lipzen A."/>
            <person name="Lombard V."/>
            <person name="Magnuson J."/>
            <person name="Maillard F."/>
            <person name="Murat C."/>
            <person name="Nolan M."/>
            <person name="Ohm R.A."/>
            <person name="Pangilinan J."/>
            <person name="Pereira M.F."/>
            <person name="Perotto S."/>
            <person name="Peter M."/>
            <person name="Pfister S."/>
            <person name="Riley R."/>
            <person name="Sitrit Y."/>
            <person name="Stielow J.B."/>
            <person name="Szollosi G."/>
            <person name="Zifcakova L."/>
            <person name="Stursova M."/>
            <person name="Spatafora J.W."/>
            <person name="Tedersoo L."/>
            <person name="Vaario L.M."/>
            <person name="Yamada A."/>
            <person name="Yan M."/>
            <person name="Wang P."/>
            <person name="Xu J."/>
            <person name="Bruns T."/>
            <person name="Baldrian P."/>
            <person name="Vilgalys R."/>
            <person name="Dunand C."/>
            <person name="Henrissat B."/>
            <person name="Grigoriev I.V."/>
            <person name="Hibbett D."/>
            <person name="Nagy L.G."/>
            <person name="Martin F.M."/>
        </authorList>
    </citation>
    <scope>NUCLEOTIDE SEQUENCE</scope>
    <source>
        <strain evidence="3">UP504</strain>
    </source>
</reference>
<feature type="compositionally biased region" description="Basic and acidic residues" evidence="1">
    <location>
        <begin position="1448"/>
        <end position="1463"/>
    </location>
</feature>
<keyword evidence="2" id="KW-0812">Transmembrane</keyword>
<feature type="compositionally biased region" description="Pro residues" evidence="1">
    <location>
        <begin position="420"/>
        <end position="429"/>
    </location>
</feature>
<feature type="compositionally biased region" description="Basic and acidic residues" evidence="1">
    <location>
        <begin position="618"/>
        <end position="632"/>
    </location>
</feature>
<feature type="compositionally biased region" description="Polar residues" evidence="1">
    <location>
        <begin position="1284"/>
        <end position="1315"/>
    </location>
</feature>